<reference evidence="4 5" key="1">
    <citation type="submission" date="2024-11" db="EMBL/GenBank/DDBJ databases">
        <title>Chromosome-level genome assembly of the freshwater bivalve Anodonta woodiana.</title>
        <authorList>
            <person name="Chen X."/>
        </authorList>
    </citation>
    <scope>NUCLEOTIDE SEQUENCE [LARGE SCALE GENOMIC DNA]</scope>
    <source>
        <strain evidence="4">MN2024</strain>
        <tissue evidence="4">Gills</tissue>
    </source>
</reference>
<dbReference type="Pfam" id="PF01841">
    <property type="entry name" value="Transglut_core"/>
    <property type="match status" value="1"/>
</dbReference>
<evidence type="ECO:0000256" key="1">
    <source>
        <dbReference type="SAM" id="MobiDB-lite"/>
    </source>
</evidence>
<dbReference type="EMBL" id="JBJQND010000002">
    <property type="protein sequence ID" value="KAL3887091.1"/>
    <property type="molecule type" value="Genomic_DNA"/>
</dbReference>
<evidence type="ECO:0000313" key="5">
    <source>
        <dbReference type="Proteomes" id="UP001634394"/>
    </source>
</evidence>
<organism evidence="4 5">
    <name type="scientific">Sinanodonta woodiana</name>
    <name type="common">Chinese pond mussel</name>
    <name type="synonym">Anodonta woodiana</name>
    <dbReference type="NCBI Taxonomy" id="1069815"/>
    <lineage>
        <taxon>Eukaryota</taxon>
        <taxon>Metazoa</taxon>
        <taxon>Spiralia</taxon>
        <taxon>Lophotrochozoa</taxon>
        <taxon>Mollusca</taxon>
        <taxon>Bivalvia</taxon>
        <taxon>Autobranchia</taxon>
        <taxon>Heteroconchia</taxon>
        <taxon>Palaeoheterodonta</taxon>
        <taxon>Unionida</taxon>
        <taxon>Unionoidea</taxon>
        <taxon>Unionidae</taxon>
        <taxon>Unioninae</taxon>
        <taxon>Sinanodonta</taxon>
    </lineage>
</organism>
<dbReference type="Gene3D" id="3.10.620.30">
    <property type="match status" value="1"/>
</dbReference>
<dbReference type="PANTHER" id="PTHR46333:SF2">
    <property type="entry name" value="CYTOKINESIS PROTEIN 3"/>
    <property type="match status" value="1"/>
</dbReference>
<evidence type="ECO:0000313" key="4">
    <source>
        <dbReference type="EMBL" id="KAL3887091.1"/>
    </source>
</evidence>
<dbReference type="InterPro" id="IPR002931">
    <property type="entry name" value="Transglutaminase-like"/>
</dbReference>
<sequence length="571" mass="63853">MGCAGSTSDTVSAKYESGQEERDGGGEVPPHPPKTKKRDIVPDPTVFKRIDEHALKAPASLRKSVSELANYLVKPAKTNLEKVRAFYRWITENIRYDTDEFFHGKISSCEPSYVLKTGKSVCQGYADLFTAFCREVNIPAKTISGHSKGFGYNAEMVINPNTTTNHAWNVVLLNGDWRFVECTWGAGHLKGQQFQKQFTELYFLTDPKDFINKHFPCMSKNEADDSKWQLLEKPVSLNEFSTRVKLDNTALELGVIPVSHTSGVIDIKSKDTIVIKDGQGDIESWMMNFALSDGTDMGNYAMSYMKNPTTLNIVVRPPRAAKYVLKIFAKCVGKQTGEHNSILEYIVKCSEPEKPAKPYPLKGTPWAFCPEYKQYGFAAKSTTVPIFTAKTGTLSIDIPTTKHVDAMAKLQHAERRDASLENCTLIESSAKKLVVKVRLPTEGFYALDIMAKRPWDGDDKYWSSISYLIDCRKPMSPFNPFPFCYFGDITKYQCRLLEPVKGSLPAKSAITFRLESKLLKRVRILQTNLNKTGDGVFEGKVDTPDTGTITVYGSENDSGSFSGLYRFSVGS</sequence>
<feature type="domain" description="Transglutaminase-like" evidence="2">
    <location>
        <begin position="114"/>
        <end position="184"/>
    </location>
</feature>
<comment type="caution">
    <text evidence="4">The sequence shown here is derived from an EMBL/GenBank/DDBJ whole genome shotgun (WGS) entry which is preliminary data.</text>
</comment>
<evidence type="ECO:0000313" key="3">
    <source>
        <dbReference type="EMBL" id="KAL3887036.1"/>
    </source>
</evidence>
<dbReference type="AlphaFoldDB" id="A0ABD3XLL3"/>
<dbReference type="InterPro" id="IPR052557">
    <property type="entry name" value="CAP/Cytokinesis_protein"/>
</dbReference>
<keyword evidence="5" id="KW-1185">Reference proteome</keyword>
<dbReference type="Proteomes" id="UP001634394">
    <property type="component" value="Unassembled WGS sequence"/>
</dbReference>
<feature type="region of interest" description="Disordered" evidence="1">
    <location>
        <begin position="1"/>
        <end position="42"/>
    </location>
</feature>
<feature type="compositionally biased region" description="Polar residues" evidence="1">
    <location>
        <begin position="1"/>
        <end position="11"/>
    </location>
</feature>
<gene>
    <name evidence="3" type="ORF">ACJMK2_026992</name>
    <name evidence="4" type="ORF">ACJMK2_027047</name>
</gene>
<dbReference type="Pfam" id="PF23265">
    <property type="entry name" value="Ig-like_KY"/>
    <property type="match status" value="2"/>
</dbReference>
<proteinExistence type="predicted"/>
<evidence type="ECO:0000259" key="2">
    <source>
        <dbReference type="SMART" id="SM00460"/>
    </source>
</evidence>
<name>A0ABD3XLL3_SINWO</name>
<accession>A0ABD3XLL3</accession>
<dbReference type="PANTHER" id="PTHR46333">
    <property type="entry name" value="CYTOKINESIS PROTEIN 3"/>
    <property type="match status" value="1"/>
</dbReference>
<protein>
    <recommendedName>
        <fullName evidence="2">Transglutaminase-like domain-containing protein</fullName>
    </recommendedName>
</protein>
<dbReference type="InterPro" id="IPR056564">
    <property type="entry name" value="Ig-like_KY"/>
</dbReference>
<dbReference type="SMART" id="SM00460">
    <property type="entry name" value="TGc"/>
    <property type="match status" value="1"/>
</dbReference>
<dbReference type="InterPro" id="IPR038765">
    <property type="entry name" value="Papain-like_cys_pep_sf"/>
</dbReference>
<dbReference type="EMBL" id="JBJQND010000002">
    <property type="protein sequence ID" value="KAL3887036.1"/>
    <property type="molecule type" value="Genomic_DNA"/>
</dbReference>
<dbReference type="SUPFAM" id="SSF54001">
    <property type="entry name" value="Cysteine proteinases"/>
    <property type="match status" value="1"/>
</dbReference>